<name>A0A653E5V8_9PSED</name>
<evidence type="ECO:0000313" key="4">
    <source>
        <dbReference type="EMBL" id="VEV98110.1"/>
    </source>
</evidence>
<evidence type="ECO:0000256" key="1">
    <source>
        <dbReference type="ARBA" id="ARBA00022603"/>
    </source>
</evidence>
<dbReference type="CDD" id="cd02440">
    <property type="entry name" value="AdoMet_MTases"/>
    <property type="match status" value="1"/>
</dbReference>
<proteinExistence type="predicted"/>
<gene>
    <name evidence="4" type="ORF">PMYSY11_3066</name>
</gene>
<dbReference type="PANTHER" id="PTHR43464:SF19">
    <property type="entry name" value="UBIQUINONE BIOSYNTHESIS O-METHYLTRANSFERASE, MITOCHONDRIAL"/>
    <property type="match status" value="1"/>
</dbReference>
<dbReference type="GO" id="GO:0010420">
    <property type="term" value="F:polyprenyldihydroxybenzoate methyltransferase activity"/>
    <property type="evidence" value="ECO:0007669"/>
    <property type="project" value="TreeGrafter"/>
</dbReference>
<evidence type="ECO:0000256" key="2">
    <source>
        <dbReference type="ARBA" id="ARBA00022679"/>
    </source>
</evidence>
<dbReference type="PANTHER" id="PTHR43464">
    <property type="entry name" value="METHYLTRANSFERASE"/>
    <property type="match status" value="1"/>
</dbReference>
<reference evidence="4" key="1">
    <citation type="submission" date="2019-02" db="EMBL/GenBank/DDBJ databases">
        <authorList>
            <consortium name="Genoscope - CEA"/>
            <person name="William W."/>
        </authorList>
    </citation>
    <scope>NUCLEOTIDE SEQUENCE [LARGE SCALE GENOMIC DNA]</scope>
    <source>
        <strain evidence="4">YSy11</strain>
    </source>
</reference>
<keyword evidence="1 4" id="KW-0489">Methyltransferase</keyword>
<dbReference type="Gene3D" id="3.40.50.150">
    <property type="entry name" value="Vaccinia Virus protein VP39"/>
    <property type="match status" value="1"/>
</dbReference>
<dbReference type="InterPro" id="IPR029063">
    <property type="entry name" value="SAM-dependent_MTases_sf"/>
</dbReference>
<sequence length="233" mass="25430">MPKQPPEHYPLQLQTSWQANAQAWTDAVRGQRIASRRLATDAAIVQAIGEVQPQRALDIGCGEGWLCRAMSQQGIEAVGIDGSHALIEAARRADPNTGRYQLCSYAELAAGMPQLGRFDLLVANFALLEEQLGPLLQALHGLTAKQGKLLIQTLHPKAAMPAWGYSDGWQIETFASLAGGFVQPMPWYYRTTESWLQLLAGSGWQLHWLRQPQVAGSEHPASLLLLLESAGGN</sequence>
<organism evidence="4">
    <name type="scientific">Pseudomonas marincola</name>
    <dbReference type="NCBI Taxonomy" id="437900"/>
    <lineage>
        <taxon>Bacteria</taxon>
        <taxon>Pseudomonadati</taxon>
        <taxon>Pseudomonadota</taxon>
        <taxon>Gammaproteobacteria</taxon>
        <taxon>Pseudomonadales</taxon>
        <taxon>Pseudomonadaceae</taxon>
        <taxon>Pseudomonas</taxon>
    </lineage>
</organism>
<evidence type="ECO:0000256" key="3">
    <source>
        <dbReference type="ARBA" id="ARBA00022691"/>
    </source>
</evidence>
<dbReference type="GO" id="GO:0032259">
    <property type="term" value="P:methylation"/>
    <property type="evidence" value="ECO:0007669"/>
    <property type="project" value="UniProtKB-KW"/>
</dbReference>
<protein>
    <submittedName>
        <fullName evidence="4">Methyltransferase type 12</fullName>
    </submittedName>
</protein>
<dbReference type="AlphaFoldDB" id="A0A653E5V8"/>
<dbReference type="EMBL" id="LR215729">
    <property type="protein sequence ID" value="VEV98110.1"/>
    <property type="molecule type" value="Genomic_DNA"/>
</dbReference>
<accession>A0A653E5V8</accession>
<dbReference type="Pfam" id="PF13489">
    <property type="entry name" value="Methyltransf_23"/>
    <property type="match status" value="1"/>
</dbReference>
<keyword evidence="2 4" id="KW-0808">Transferase</keyword>
<dbReference type="SUPFAM" id="SSF53335">
    <property type="entry name" value="S-adenosyl-L-methionine-dependent methyltransferases"/>
    <property type="match status" value="1"/>
</dbReference>
<keyword evidence="3" id="KW-0949">S-adenosyl-L-methionine</keyword>
<dbReference type="RefSeq" id="WP_150548719.1">
    <property type="nucleotide sequence ID" value="NZ_LR215729.2"/>
</dbReference>